<dbReference type="OrthoDB" id="5336600at2759"/>
<dbReference type="EMBL" id="JAPQKS010000002">
    <property type="protein sequence ID" value="KAJ5246261.1"/>
    <property type="molecule type" value="Genomic_DNA"/>
</dbReference>
<proteinExistence type="predicted"/>
<sequence>MSVPTINFATLQPAIMCKETPTGTIETAHGFEPRFSAKVVIGADWLEFDPDKKHVRISGRVSIPTTDGKDISFGYQGIIALNEAVMKILTWSQILGDPALDELQNMTLVGNDRMLVNEETRVITVESRISPGVSATGTHYMMSNNKILFILGAGPNVATALQNTLRRKDIKSPSPDKIPEWFAQVKKKYGGAPNVVIHNAYHVFPAHPQNPLSLSLGQLNYDLAVNVTSAYLAAQEAVKGFETLPAELPKYLGLGKTALGHVIGNTTLAFQGKGYTFYYGDFASGAISGIAHAERYWELSQDRKQRPWMDTFVAGQEYKDLPKV</sequence>
<protein>
    <submittedName>
        <fullName evidence="1">Short chain type dehydrogenase</fullName>
    </submittedName>
</protein>
<dbReference type="RefSeq" id="XP_058333682.1">
    <property type="nucleotide sequence ID" value="XM_058470541.1"/>
</dbReference>
<dbReference type="AlphaFoldDB" id="A0A9W9TWD5"/>
<keyword evidence="2" id="KW-1185">Reference proteome</keyword>
<reference evidence="1" key="1">
    <citation type="submission" date="2022-11" db="EMBL/GenBank/DDBJ databases">
        <authorList>
            <person name="Petersen C."/>
        </authorList>
    </citation>
    <scope>NUCLEOTIDE SEQUENCE</scope>
    <source>
        <strain evidence="1">IBT 19713</strain>
    </source>
</reference>
<dbReference type="GeneID" id="83197844"/>
<comment type="caution">
    <text evidence="1">The sequence shown here is derived from an EMBL/GenBank/DDBJ whole genome shotgun (WGS) entry which is preliminary data.</text>
</comment>
<organism evidence="1 2">
    <name type="scientific">Penicillium chermesinum</name>
    <dbReference type="NCBI Taxonomy" id="63820"/>
    <lineage>
        <taxon>Eukaryota</taxon>
        <taxon>Fungi</taxon>
        <taxon>Dikarya</taxon>
        <taxon>Ascomycota</taxon>
        <taxon>Pezizomycotina</taxon>
        <taxon>Eurotiomycetes</taxon>
        <taxon>Eurotiomycetidae</taxon>
        <taxon>Eurotiales</taxon>
        <taxon>Aspergillaceae</taxon>
        <taxon>Penicillium</taxon>
    </lineage>
</organism>
<dbReference type="Pfam" id="PF11578">
    <property type="entry name" value="DUF3237"/>
    <property type="match status" value="1"/>
</dbReference>
<accession>A0A9W9TWD5</accession>
<reference evidence="1" key="2">
    <citation type="journal article" date="2023" name="IMA Fungus">
        <title>Comparative genomic study of the Penicillium genus elucidates a diverse pangenome and 15 lateral gene transfer events.</title>
        <authorList>
            <person name="Petersen C."/>
            <person name="Sorensen T."/>
            <person name="Nielsen M.R."/>
            <person name="Sondergaard T.E."/>
            <person name="Sorensen J.L."/>
            <person name="Fitzpatrick D.A."/>
            <person name="Frisvad J.C."/>
            <person name="Nielsen K.L."/>
        </authorList>
    </citation>
    <scope>NUCLEOTIDE SEQUENCE</scope>
    <source>
        <strain evidence="1">IBT 19713</strain>
    </source>
</reference>
<name>A0A9W9TWD5_9EURO</name>
<dbReference type="InterPro" id="IPR036291">
    <property type="entry name" value="NAD(P)-bd_dom_sf"/>
</dbReference>
<evidence type="ECO:0000313" key="2">
    <source>
        <dbReference type="Proteomes" id="UP001150941"/>
    </source>
</evidence>
<dbReference type="Gene3D" id="2.40.160.20">
    <property type="match status" value="1"/>
</dbReference>
<dbReference type="Proteomes" id="UP001150941">
    <property type="component" value="Unassembled WGS sequence"/>
</dbReference>
<dbReference type="SUPFAM" id="SSF51735">
    <property type="entry name" value="NAD(P)-binding Rossmann-fold domains"/>
    <property type="match status" value="1"/>
</dbReference>
<evidence type="ECO:0000313" key="1">
    <source>
        <dbReference type="EMBL" id="KAJ5246261.1"/>
    </source>
</evidence>
<gene>
    <name evidence="1" type="ORF">N7468_001244</name>
</gene>